<dbReference type="SUPFAM" id="SSF46785">
    <property type="entry name" value="Winged helix' DNA-binding domain"/>
    <property type="match status" value="1"/>
</dbReference>
<dbReference type="InterPro" id="IPR036388">
    <property type="entry name" value="WH-like_DNA-bd_sf"/>
</dbReference>
<dbReference type="EMBL" id="CP027750">
    <property type="protein sequence ID" value="AZE29937.1"/>
    <property type="molecule type" value="Genomic_DNA"/>
</dbReference>
<dbReference type="Gene3D" id="1.10.10.10">
    <property type="entry name" value="Winged helix-like DNA-binding domain superfamily/Winged helix DNA-binding domain"/>
    <property type="match status" value="1"/>
</dbReference>
<feature type="domain" description="HTH lysR-type" evidence="1">
    <location>
        <begin position="1"/>
        <end position="36"/>
    </location>
</feature>
<sequence>MFLVWISQAQSLSEAARHLNLPKSTVSWRISDLEERSASIVVSISWRSVSMWPFERELSLIRPNLKKAERPA</sequence>
<gene>
    <name evidence="2" type="ORF">C4K07_3152</name>
</gene>
<dbReference type="PROSITE" id="PS50931">
    <property type="entry name" value="HTH_LYSR"/>
    <property type="match status" value="1"/>
</dbReference>
<protein>
    <recommendedName>
        <fullName evidence="1">HTH lysR-type domain-containing protein</fullName>
    </recommendedName>
</protein>
<dbReference type="RefSeq" id="WP_028683993.1">
    <property type="nucleotide sequence ID" value="NZ_CP027749.1"/>
</dbReference>
<dbReference type="Proteomes" id="UP000280455">
    <property type="component" value="Chromosome"/>
</dbReference>
<dbReference type="Pfam" id="PF00126">
    <property type="entry name" value="HTH_1"/>
    <property type="match status" value="1"/>
</dbReference>
<dbReference type="InterPro" id="IPR000847">
    <property type="entry name" value="LysR_HTH_N"/>
</dbReference>
<dbReference type="InterPro" id="IPR036390">
    <property type="entry name" value="WH_DNA-bd_sf"/>
</dbReference>
<dbReference type="GO" id="GO:0003700">
    <property type="term" value="F:DNA-binding transcription factor activity"/>
    <property type="evidence" value="ECO:0007669"/>
    <property type="project" value="InterPro"/>
</dbReference>
<dbReference type="AlphaFoldDB" id="A0AAD0ZJA7"/>
<name>A0AAD0ZJA7_9PSED</name>
<proteinExistence type="predicted"/>
<evidence type="ECO:0000313" key="3">
    <source>
        <dbReference type="Proteomes" id="UP000280455"/>
    </source>
</evidence>
<accession>A0AAD0ZJA7</accession>
<evidence type="ECO:0000259" key="1">
    <source>
        <dbReference type="PROSITE" id="PS50931"/>
    </source>
</evidence>
<reference evidence="2 3" key="1">
    <citation type="submission" date="2018-03" db="EMBL/GenBank/DDBJ databases">
        <title>Diversity of phytobeneficial traits revealed by whole-genome analysis of worldwide-isolated phenazine-producing Pseudomonas spp.</title>
        <authorList>
            <person name="Biessy A."/>
            <person name="Novinscak A."/>
            <person name="Blom J."/>
            <person name="Leger G."/>
            <person name="Thomashow L.S."/>
            <person name="Cazorla F.M."/>
            <person name="Josic D."/>
            <person name="Filion M."/>
        </authorList>
    </citation>
    <scope>NUCLEOTIDE SEQUENCE [LARGE SCALE GENOMIC DNA]</scope>
    <source>
        <strain evidence="2 3">ChPhzS24</strain>
    </source>
</reference>
<evidence type="ECO:0000313" key="2">
    <source>
        <dbReference type="EMBL" id="AZE29937.1"/>
    </source>
</evidence>
<organism evidence="2 3">
    <name type="scientific">Pseudomonas chlororaphis subsp. aureofaciens</name>
    <dbReference type="NCBI Taxonomy" id="587851"/>
    <lineage>
        <taxon>Bacteria</taxon>
        <taxon>Pseudomonadati</taxon>
        <taxon>Pseudomonadota</taxon>
        <taxon>Gammaproteobacteria</taxon>
        <taxon>Pseudomonadales</taxon>
        <taxon>Pseudomonadaceae</taxon>
        <taxon>Pseudomonas</taxon>
    </lineage>
</organism>